<dbReference type="InterPro" id="IPR019734">
    <property type="entry name" value="TPR_rpt"/>
</dbReference>
<sequence length="437" mass="49327">MAYSMKLKAGKTWSLLNSCINSHISRFFVTIFNRNLIGEEKLIYLPILQRPTKVNGNLAKTSNTNSTSSYVIKNKSTGPISSSRPRNTSSITVYKKQNKSTNDIVNNGVRNINFVCHPFYSSGQEKYPGTKSFIRRYALLAGILGSLGFQKDEEKEEVLISTIKRGVLSIQKGDLNTAEQILHVALKIAEDEMNPQGITYIYDLLANIAFEKQEHQKAEALFVEVMKRMIASGTPKDDNAILEMSLKLSTIYSEQKLEEKAEDGFRYCFQVLNKRIQSIDLEKVDIFTETEQDDIILWAMSCDWYARHLMSKGDLKNAQQLYEKSLAVSEKVNGPSHPKTLILMNDIGSVASMRKDFDVAISYLNQAIDRGTVEESSDLPSFYCNLGVTLMQKGDLQNAFKTCDKGFQLARKLKNKVAQSEAKKCIEEVKKVKNTKL</sequence>
<evidence type="ECO:0000256" key="5">
    <source>
        <dbReference type="ARBA" id="ARBA00022946"/>
    </source>
</evidence>
<keyword evidence="8" id="KW-1185">Reference proteome</keyword>
<dbReference type="PANTHER" id="PTHR13143:SF6">
    <property type="entry name" value="TETRATRICOPEPTIDE REPEAT PROTEIN 19, MITOCHONDRIAL"/>
    <property type="match status" value="1"/>
</dbReference>
<reference evidence="9" key="1">
    <citation type="submission" date="2025-08" db="UniProtKB">
        <authorList>
            <consortium name="RefSeq"/>
        </authorList>
    </citation>
    <scope>IDENTIFICATION</scope>
    <source>
        <tissue evidence="9">Muscle</tissue>
    </source>
</reference>
<keyword evidence="5" id="KW-0809">Transit peptide</keyword>
<dbReference type="GeneID" id="106463875"/>
<name>A0ABM1BCU6_LIMPO</name>
<dbReference type="InterPro" id="IPR040395">
    <property type="entry name" value="TTC19"/>
</dbReference>
<proteinExistence type="inferred from homology"/>
<dbReference type="Pfam" id="PF13181">
    <property type="entry name" value="TPR_8"/>
    <property type="match status" value="1"/>
</dbReference>
<evidence type="ECO:0000256" key="3">
    <source>
        <dbReference type="ARBA" id="ARBA00022737"/>
    </source>
</evidence>
<evidence type="ECO:0000256" key="7">
    <source>
        <dbReference type="SAM" id="MobiDB-lite"/>
    </source>
</evidence>
<evidence type="ECO:0000256" key="4">
    <source>
        <dbReference type="ARBA" id="ARBA00022803"/>
    </source>
</evidence>
<organism evidence="8 9">
    <name type="scientific">Limulus polyphemus</name>
    <name type="common">Atlantic horseshoe crab</name>
    <dbReference type="NCBI Taxonomy" id="6850"/>
    <lineage>
        <taxon>Eukaryota</taxon>
        <taxon>Metazoa</taxon>
        <taxon>Ecdysozoa</taxon>
        <taxon>Arthropoda</taxon>
        <taxon>Chelicerata</taxon>
        <taxon>Merostomata</taxon>
        <taxon>Xiphosura</taxon>
        <taxon>Limulidae</taxon>
        <taxon>Limulus</taxon>
    </lineage>
</organism>
<evidence type="ECO:0000256" key="2">
    <source>
        <dbReference type="ARBA" id="ARBA00008219"/>
    </source>
</evidence>
<keyword evidence="3" id="KW-0677">Repeat</keyword>
<keyword evidence="4" id="KW-0802">TPR repeat</keyword>
<gene>
    <name evidence="9" type="primary">LOC106463875</name>
</gene>
<dbReference type="InterPro" id="IPR011990">
    <property type="entry name" value="TPR-like_helical_dom_sf"/>
</dbReference>
<comment type="similarity">
    <text evidence="2">Belongs to the TTC19 family.</text>
</comment>
<keyword evidence="6" id="KW-0496">Mitochondrion</keyword>
<dbReference type="PANTHER" id="PTHR13143">
    <property type="entry name" value="TETRATRICOPEPTIDE REPEAT PROTEIN 19"/>
    <property type="match status" value="1"/>
</dbReference>
<protein>
    <submittedName>
        <fullName evidence="9">Tetratricopeptide repeat protein 19, mitochondrial-like</fullName>
    </submittedName>
</protein>
<evidence type="ECO:0000313" key="8">
    <source>
        <dbReference type="Proteomes" id="UP000694941"/>
    </source>
</evidence>
<feature type="region of interest" description="Disordered" evidence="7">
    <location>
        <begin position="69"/>
        <end position="89"/>
    </location>
</feature>
<dbReference type="Proteomes" id="UP000694941">
    <property type="component" value="Unplaced"/>
</dbReference>
<comment type="subcellular location">
    <subcellularLocation>
        <location evidence="1">Mitochondrion</location>
    </subcellularLocation>
</comment>
<dbReference type="SUPFAM" id="SSF48452">
    <property type="entry name" value="TPR-like"/>
    <property type="match status" value="1"/>
</dbReference>
<accession>A0ABM1BCU6</accession>
<evidence type="ECO:0000313" key="9">
    <source>
        <dbReference type="RefSeq" id="XP_013779409.1"/>
    </source>
</evidence>
<evidence type="ECO:0000256" key="6">
    <source>
        <dbReference type="ARBA" id="ARBA00023128"/>
    </source>
</evidence>
<dbReference type="Gene3D" id="1.25.40.10">
    <property type="entry name" value="Tetratricopeptide repeat domain"/>
    <property type="match status" value="2"/>
</dbReference>
<evidence type="ECO:0000256" key="1">
    <source>
        <dbReference type="ARBA" id="ARBA00004173"/>
    </source>
</evidence>
<dbReference type="Pfam" id="PF13424">
    <property type="entry name" value="TPR_12"/>
    <property type="match status" value="1"/>
</dbReference>
<dbReference type="RefSeq" id="XP_013779409.1">
    <property type="nucleotide sequence ID" value="XM_013923955.2"/>
</dbReference>